<reference evidence="3 4" key="1">
    <citation type="submission" date="2024-02" db="EMBL/GenBank/DDBJ databases">
        <title>New thermophilic sulfur-oxidizing bacteria from a hot springs of the Uzon caldera (Kamchatka, Russia).</title>
        <authorList>
            <person name="Dukat A.M."/>
            <person name="Elcheninov A.G."/>
            <person name="Frolov E.N."/>
        </authorList>
    </citation>
    <scope>NUCLEOTIDE SEQUENCE [LARGE SCALE GENOMIC DNA]</scope>
    <source>
        <strain evidence="3 4">AK1</strain>
    </source>
</reference>
<organism evidence="3 4">
    <name type="scientific">Thiobacter aerophilum</name>
    <dbReference type="NCBI Taxonomy" id="3121275"/>
    <lineage>
        <taxon>Bacteria</taxon>
        <taxon>Pseudomonadati</taxon>
        <taxon>Pseudomonadota</taxon>
        <taxon>Betaproteobacteria</taxon>
        <taxon>Burkholderiales</taxon>
        <taxon>Thiobacteraceae</taxon>
        <taxon>Thiobacter</taxon>
    </lineage>
</organism>
<dbReference type="Pfam" id="PF10975">
    <property type="entry name" value="DUF2802"/>
    <property type="match status" value="1"/>
</dbReference>
<feature type="transmembrane region" description="Helical" evidence="2">
    <location>
        <begin position="12"/>
        <end position="33"/>
    </location>
</feature>
<dbReference type="EMBL" id="JBAJEX010000001">
    <property type="protein sequence ID" value="MEO1765700.1"/>
    <property type="molecule type" value="Genomic_DNA"/>
</dbReference>
<feature type="coiled-coil region" evidence="1">
    <location>
        <begin position="44"/>
        <end position="78"/>
    </location>
</feature>
<dbReference type="Proteomes" id="UP001482231">
    <property type="component" value="Unassembled WGS sequence"/>
</dbReference>
<evidence type="ECO:0000313" key="3">
    <source>
        <dbReference type="EMBL" id="MEO1765700.1"/>
    </source>
</evidence>
<comment type="caution">
    <text evidence="3">The sequence shown here is derived from an EMBL/GenBank/DDBJ whole genome shotgun (WGS) entry which is preliminary data.</text>
</comment>
<gene>
    <name evidence="3" type="ORF">V6E02_00490</name>
</gene>
<evidence type="ECO:0000256" key="1">
    <source>
        <dbReference type="SAM" id="Coils"/>
    </source>
</evidence>
<keyword evidence="2" id="KW-0472">Membrane</keyword>
<dbReference type="RefSeq" id="WP_347306087.1">
    <property type="nucleotide sequence ID" value="NZ_JBAJEX010000001.1"/>
</dbReference>
<dbReference type="InterPro" id="IPR021244">
    <property type="entry name" value="DUF2802"/>
</dbReference>
<keyword evidence="1" id="KW-0175">Coiled coil</keyword>
<name>A0ABV0EAN3_9BURK</name>
<evidence type="ECO:0000256" key="2">
    <source>
        <dbReference type="SAM" id="Phobius"/>
    </source>
</evidence>
<keyword evidence="4" id="KW-1185">Reference proteome</keyword>
<proteinExistence type="predicted"/>
<accession>A0ABV0EAN3</accession>
<protein>
    <submittedName>
        <fullName evidence="3">DUF2802 domain-containing protein</fullName>
    </submittedName>
</protein>
<keyword evidence="2" id="KW-0812">Transmembrane</keyword>
<sequence length="123" mass="13554">MEGAFVLTWKEVLIGAMVILGVYIAELLLLMYSSRGQGGGLWRRGTQARELMELKRELAELRERLNRLEQASSRAPEETPATPYTKAFHLAKQGLDVAEVAASCGISRAEAELIVAMQRGGHL</sequence>
<keyword evidence="2" id="KW-1133">Transmembrane helix</keyword>
<evidence type="ECO:0000313" key="4">
    <source>
        <dbReference type="Proteomes" id="UP001482231"/>
    </source>
</evidence>